<feature type="compositionally biased region" description="Acidic residues" evidence="1">
    <location>
        <begin position="512"/>
        <end position="522"/>
    </location>
</feature>
<protein>
    <submittedName>
        <fullName evidence="3">Amidohydrolase family protein</fullName>
    </submittedName>
</protein>
<dbReference type="PROSITE" id="PS51318">
    <property type="entry name" value="TAT"/>
    <property type="match status" value="1"/>
</dbReference>
<feature type="region of interest" description="Disordered" evidence="1">
    <location>
        <begin position="498"/>
        <end position="522"/>
    </location>
</feature>
<dbReference type="Gene3D" id="3.20.20.140">
    <property type="entry name" value="Metal-dependent hydrolases"/>
    <property type="match status" value="1"/>
</dbReference>
<dbReference type="KEGG" id="sgrg:L0C25_13190"/>
<dbReference type="GO" id="GO:0016810">
    <property type="term" value="F:hydrolase activity, acting on carbon-nitrogen (but not peptide) bonds"/>
    <property type="evidence" value="ECO:0007669"/>
    <property type="project" value="InterPro"/>
</dbReference>
<keyword evidence="4" id="KW-1185">Reference proteome</keyword>
<dbReference type="Gene3D" id="2.30.40.10">
    <property type="entry name" value="Urease, subunit C, domain 1"/>
    <property type="match status" value="1"/>
</dbReference>
<dbReference type="SUPFAM" id="SSF51556">
    <property type="entry name" value="Metallo-dependent hydrolases"/>
    <property type="match status" value="1"/>
</dbReference>
<reference evidence="3" key="1">
    <citation type="submission" date="2022-01" db="EMBL/GenBank/DDBJ databases">
        <title>Nocardioidaceae gen. sp. A5X3R13.</title>
        <authorList>
            <person name="Lopez Marin M.A."/>
            <person name="Uhlik O."/>
        </authorList>
    </citation>
    <scope>NUCLEOTIDE SEQUENCE</scope>
    <source>
        <strain evidence="3">A5X3R13</strain>
    </source>
</reference>
<dbReference type="AlphaFoldDB" id="A0AA46TE51"/>
<accession>A0AA46TE51</accession>
<evidence type="ECO:0000313" key="4">
    <source>
        <dbReference type="Proteomes" id="UP001164390"/>
    </source>
</evidence>
<name>A0AA46TE51_9ACTN</name>
<dbReference type="PANTHER" id="PTHR22642:SF2">
    <property type="entry name" value="PROTEIN LONG AFTER FAR-RED 3"/>
    <property type="match status" value="1"/>
</dbReference>
<dbReference type="Pfam" id="PF07969">
    <property type="entry name" value="Amidohydro_3"/>
    <property type="match status" value="1"/>
</dbReference>
<dbReference type="PANTHER" id="PTHR22642">
    <property type="entry name" value="IMIDAZOLONEPROPIONASE"/>
    <property type="match status" value="1"/>
</dbReference>
<dbReference type="InterPro" id="IPR006311">
    <property type="entry name" value="TAT_signal"/>
</dbReference>
<evidence type="ECO:0000259" key="2">
    <source>
        <dbReference type="Pfam" id="PF07969"/>
    </source>
</evidence>
<dbReference type="InterPro" id="IPR013108">
    <property type="entry name" value="Amidohydro_3"/>
</dbReference>
<organism evidence="3 4">
    <name type="scientific">Solicola gregarius</name>
    <dbReference type="NCBI Taxonomy" id="2908642"/>
    <lineage>
        <taxon>Bacteria</taxon>
        <taxon>Bacillati</taxon>
        <taxon>Actinomycetota</taxon>
        <taxon>Actinomycetes</taxon>
        <taxon>Propionibacteriales</taxon>
        <taxon>Nocardioidaceae</taxon>
        <taxon>Solicola</taxon>
    </lineage>
</organism>
<dbReference type="InterPro" id="IPR011059">
    <property type="entry name" value="Metal-dep_hydrolase_composite"/>
</dbReference>
<evidence type="ECO:0000256" key="1">
    <source>
        <dbReference type="SAM" id="MobiDB-lite"/>
    </source>
</evidence>
<evidence type="ECO:0000313" key="3">
    <source>
        <dbReference type="EMBL" id="UYM03513.1"/>
    </source>
</evidence>
<feature type="domain" description="Amidohydrolase 3" evidence="2">
    <location>
        <begin position="170"/>
        <end position="500"/>
    </location>
</feature>
<dbReference type="RefSeq" id="WP_271632123.1">
    <property type="nucleotide sequence ID" value="NZ_CP094970.1"/>
</dbReference>
<sequence length="522" mass="56990">MPAEQDADQLSRRRLLATAAGATAAALVPGVANASRTSDEAHADLVLHAGKVWPGVSAGMVHGPAMPWAEAVAVRGQRIVAVGRDDEVLTWAGPRTRVVDLAGRFVMPGFRDQHTHLLGMAFGGAPADDYRPAFNCYDPKAAFEARRRTGQGHVHTHEQGETPMDQVGDGEVTDELKQSLLTMQDEIAKQGITTVVEAGMRDFALWKALVELAEEDLLKVRFLVRVAFGGMERAAERGLRTGVGNEWVKVLGVKNYADGWLGPRTSALRAPYDDDPYGFPRKGILFLDQDRADRDIARARELGFNVTTHAIGDRGVATALTAYERAGVTPADRWALEHVQVVGDDLVDRLAADGVIASYQLSFATTDARFARDALGKPRLRETAYRWATMQRRGVRLAGGSDVDVEVVDPLWGLQRAVTRQDFDGFPRGGFRRSEGLSLRDTLRTVTSDAAYASLEDHERGTIAVGNYADLVVLRENLLQIPHDRLASATREMTVTNGRIASEEPVSYPPDDAADCDPYPEE</sequence>
<proteinExistence type="predicted"/>
<dbReference type="Proteomes" id="UP001164390">
    <property type="component" value="Chromosome"/>
</dbReference>
<dbReference type="SUPFAM" id="SSF51338">
    <property type="entry name" value="Composite domain of metallo-dependent hydrolases"/>
    <property type="match status" value="1"/>
</dbReference>
<dbReference type="EMBL" id="CP094970">
    <property type="protein sequence ID" value="UYM03513.1"/>
    <property type="molecule type" value="Genomic_DNA"/>
</dbReference>
<gene>
    <name evidence="3" type="ORF">L0C25_13190</name>
</gene>
<dbReference type="InterPro" id="IPR032466">
    <property type="entry name" value="Metal_Hydrolase"/>
</dbReference>